<dbReference type="OrthoDB" id="9813438at2"/>
<accession>A0A1J5UJH6</accession>
<dbReference type="InterPro" id="IPR036890">
    <property type="entry name" value="HATPase_C_sf"/>
</dbReference>
<comment type="caution">
    <text evidence="1">The sequence shown here is derived from an EMBL/GenBank/DDBJ whole genome shotgun (WGS) entry which is preliminary data.</text>
</comment>
<gene>
    <name evidence="1" type="ORF">BGC33_10420</name>
</gene>
<protein>
    <submittedName>
        <fullName evidence="1">ATP-binding protein</fullName>
    </submittedName>
</protein>
<evidence type="ECO:0000313" key="2">
    <source>
        <dbReference type="Proteomes" id="UP000182798"/>
    </source>
</evidence>
<dbReference type="EMBL" id="MIQH01000674">
    <property type="protein sequence ID" value="OIR24423.1"/>
    <property type="molecule type" value="Genomic_DNA"/>
</dbReference>
<dbReference type="Pfam" id="PF13589">
    <property type="entry name" value="HATPase_c_3"/>
    <property type="match status" value="1"/>
</dbReference>
<dbReference type="Gene3D" id="3.30.565.10">
    <property type="entry name" value="Histidine kinase-like ATPase, C-terminal domain"/>
    <property type="match status" value="1"/>
</dbReference>
<keyword evidence="1" id="KW-0067">ATP-binding</keyword>
<evidence type="ECO:0000313" key="1">
    <source>
        <dbReference type="EMBL" id="OIR24423.1"/>
    </source>
</evidence>
<dbReference type="GO" id="GO:0005524">
    <property type="term" value="F:ATP binding"/>
    <property type="evidence" value="ECO:0007669"/>
    <property type="project" value="UniProtKB-KW"/>
</dbReference>
<keyword evidence="1" id="KW-0547">Nucleotide-binding</keyword>
<dbReference type="Proteomes" id="UP000182798">
    <property type="component" value="Unassembled WGS sequence"/>
</dbReference>
<dbReference type="SUPFAM" id="SSF55874">
    <property type="entry name" value="ATPase domain of HSP90 chaperone/DNA topoisomerase II/histidine kinase"/>
    <property type="match status" value="1"/>
</dbReference>
<name>A0A1J5UJH6_9GAMM</name>
<sequence length="466" mass="53463">MKTQNIPPNVSNFVKSLRDIGYTLEIAVADILDNSISANAGHIQIYAAPNPKMIFCILDDGNGMIEDELVEAMRLSSKSPSDVRGEKDLGKFGLGLKTASFSQCKKLTVLSKQNNITSIKQWDLDYIADQNDWLLITPDLSDFKNIPLFNEFNNAETGTLVVWQNIDNYEENFSENINKVMLHLSLVFHRFLEDSFNRLKISFNSNNLPPFNPFNIAHSATQEKPTEIIRIGNSEIEISPYVLPHHSKVSQQEWKRYETEDGYIKSQGFYLYRAKRLLIYGTWWGMHKATDAHKLVRIKIDIPNSQDEYWGIDVKKSHAKPRENIKKRLKIIISKSTEIGSRPYTGRGRAIKDKTITKFWQTIPIDNNFRFGLNRTHPLYQKIKTSLGKNFELLDIYLKGLEAYLPLEAIQAHLQSNPHEIKQETALSEGDIKSLVSQLREQGLNDEYIASLLKTEIFKNNKGLLE</sequence>
<organism evidence="1 2">
    <name type="scientific">Bathymodiolus thermophilus thioautotrophic gill symbiont</name>
    <dbReference type="NCBI Taxonomy" id="2360"/>
    <lineage>
        <taxon>Bacteria</taxon>
        <taxon>Pseudomonadati</taxon>
        <taxon>Pseudomonadota</taxon>
        <taxon>Gammaproteobacteria</taxon>
        <taxon>sulfur-oxidizing symbionts</taxon>
    </lineage>
</organism>
<reference evidence="2" key="1">
    <citation type="submission" date="2016-09" db="EMBL/GenBank/DDBJ databases">
        <title>Genome Sequence of Bathymodiolus thermophilus sulfur-oxidizing gill endosymbiont.</title>
        <authorList>
            <person name="Ponnudurai R."/>
            <person name="Kleiner M."/>
            <person name="Sayavedra L."/>
            <person name="Thuermer A."/>
            <person name="Felbeck H."/>
            <person name="Schlueter R."/>
            <person name="Schweder T."/>
            <person name="Markert S."/>
        </authorList>
    </citation>
    <scope>NUCLEOTIDE SEQUENCE [LARGE SCALE GENOMIC DNA]</scope>
    <source>
        <strain evidence="2">BAT/CrabSpa'14</strain>
    </source>
</reference>
<dbReference type="RefSeq" id="WP_071564666.1">
    <property type="nucleotide sequence ID" value="NZ_MIQH01000674.1"/>
</dbReference>
<proteinExistence type="predicted"/>
<dbReference type="AlphaFoldDB" id="A0A1J5UJH6"/>